<dbReference type="OrthoDB" id="9770965at2"/>
<keyword evidence="2 4" id="KW-0442">Lipid degradation</keyword>
<dbReference type="PANTHER" id="PTHR14226:SF78">
    <property type="entry name" value="SLR0060 PROTEIN"/>
    <property type="match status" value="1"/>
</dbReference>
<feature type="active site" description="Proton acceptor" evidence="4">
    <location>
        <position position="194"/>
    </location>
</feature>
<dbReference type="PANTHER" id="PTHR14226">
    <property type="entry name" value="NEUROPATHY TARGET ESTERASE/SWISS CHEESE D.MELANOGASTER"/>
    <property type="match status" value="1"/>
</dbReference>
<dbReference type="GO" id="GO:0016042">
    <property type="term" value="P:lipid catabolic process"/>
    <property type="evidence" value="ECO:0007669"/>
    <property type="project" value="UniProtKB-UniRule"/>
</dbReference>
<sequence length="341" mass="37901">MFRKTITLALQGGGSHGAFTWGVLDRLLEDERIDIEGISGASAGAMNAVVLAHGLTAGGREGARRALQEFWTSVAASAPYSVIPDYLLPSQGLSPHAEPSPAYKAMLPLMRLLSPHQLNPFDINPLRDILARQIDFERLRAECPVRLFIAATQVSTGTLRLFRNRQLTLDVLLASACLPLLHRAVEIDGEAYWDGGLTSNPPLFPLLHKCSARDILVVLLHPNPSTKTPVTANDIWQRQTEMGFSSTFFTELQGVLLAQREARRSWFSLGPLERRLRSLNMHVIESQELMRQLGTHSKLNAHPSFINSLHEEGRQRAEIWLGDNFEQIGVRSSFNLAQLFG</sequence>
<keyword evidence="7" id="KW-1185">Reference proteome</keyword>
<dbReference type="RefSeq" id="WP_040039675.1">
    <property type="nucleotide sequence ID" value="NZ_JWJG01000028.1"/>
</dbReference>
<name>A0A0C1YK42_9BURK</name>
<dbReference type="Gene3D" id="3.40.1090.10">
    <property type="entry name" value="Cytosolic phospholipase A2 catalytic domain"/>
    <property type="match status" value="2"/>
</dbReference>
<feature type="domain" description="PNPLA" evidence="5">
    <location>
        <begin position="8"/>
        <end position="207"/>
    </location>
</feature>
<evidence type="ECO:0000313" key="6">
    <source>
        <dbReference type="EMBL" id="KIF80852.1"/>
    </source>
</evidence>
<evidence type="ECO:0000256" key="4">
    <source>
        <dbReference type="PROSITE-ProRule" id="PRU01161"/>
    </source>
</evidence>
<dbReference type="InterPro" id="IPR002641">
    <property type="entry name" value="PNPLA_dom"/>
</dbReference>
<evidence type="ECO:0000256" key="1">
    <source>
        <dbReference type="ARBA" id="ARBA00022801"/>
    </source>
</evidence>
<protein>
    <submittedName>
        <fullName evidence="6">Esterase</fullName>
    </submittedName>
</protein>
<dbReference type="PROSITE" id="PS51635">
    <property type="entry name" value="PNPLA"/>
    <property type="match status" value="1"/>
</dbReference>
<feature type="short sequence motif" description="GXGXXG" evidence="4">
    <location>
        <begin position="12"/>
        <end position="17"/>
    </location>
</feature>
<feature type="short sequence motif" description="DGA/G" evidence="4">
    <location>
        <begin position="194"/>
        <end position="196"/>
    </location>
</feature>
<evidence type="ECO:0000256" key="2">
    <source>
        <dbReference type="ARBA" id="ARBA00022963"/>
    </source>
</evidence>
<evidence type="ECO:0000256" key="3">
    <source>
        <dbReference type="ARBA" id="ARBA00023098"/>
    </source>
</evidence>
<organism evidence="6 7">
    <name type="scientific">Noviherbaspirillum autotrophicum</name>
    <dbReference type="NCBI Taxonomy" id="709839"/>
    <lineage>
        <taxon>Bacteria</taxon>
        <taxon>Pseudomonadati</taxon>
        <taxon>Pseudomonadota</taxon>
        <taxon>Betaproteobacteria</taxon>
        <taxon>Burkholderiales</taxon>
        <taxon>Oxalobacteraceae</taxon>
        <taxon>Noviherbaspirillum</taxon>
    </lineage>
</organism>
<gene>
    <name evidence="6" type="ORF">TSA66_08495</name>
</gene>
<keyword evidence="3 4" id="KW-0443">Lipid metabolism</keyword>
<feature type="active site" description="Nucleophile" evidence="4">
    <location>
        <position position="42"/>
    </location>
</feature>
<proteinExistence type="predicted"/>
<dbReference type="InterPro" id="IPR050301">
    <property type="entry name" value="NTE"/>
</dbReference>
<dbReference type="Proteomes" id="UP000031572">
    <property type="component" value="Unassembled WGS sequence"/>
</dbReference>
<dbReference type="Pfam" id="PF01734">
    <property type="entry name" value="Patatin"/>
    <property type="match status" value="1"/>
</dbReference>
<accession>A0A0C1YK42</accession>
<feature type="short sequence motif" description="GXSXG" evidence="4">
    <location>
        <begin position="40"/>
        <end position="44"/>
    </location>
</feature>
<dbReference type="AlphaFoldDB" id="A0A0C1YK42"/>
<evidence type="ECO:0000259" key="5">
    <source>
        <dbReference type="PROSITE" id="PS51635"/>
    </source>
</evidence>
<keyword evidence="1 4" id="KW-0378">Hydrolase</keyword>
<evidence type="ECO:0000313" key="7">
    <source>
        <dbReference type="Proteomes" id="UP000031572"/>
    </source>
</evidence>
<dbReference type="STRING" id="709839.TSA66_08495"/>
<dbReference type="EMBL" id="JWJG01000028">
    <property type="protein sequence ID" value="KIF80852.1"/>
    <property type="molecule type" value="Genomic_DNA"/>
</dbReference>
<dbReference type="GO" id="GO:0016787">
    <property type="term" value="F:hydrolase activity"/>
    <property type="evidence" value="ECO:0007669"/>
    <property type="project" value="UniProtKB-UniRule"/>
</dbReference>
<comment type="caution">
    <text evidence="6">The sequence shown here is derived from an EMBL/GenBank/DDBJ whole genome shotgun (WGS) entry which is preliminary data.</text>
</comment>
<dbReference type="InterPro" id="IPR016035">
    <property type="entry name" value="Acyl_Trfase/lysoPLipase"/>
</dbReference>
<reference evidence="6 7" key="1">
    <citation type="submission" date="2014-12" db="EMBL/GenBank/DDBJ databases">
        <title>Denitrispirillum autotrophicum gen. nov., sp. nov., Denitrifying, Facultatively Autotrophic Bacteria Isolated from Rice Paddy Soil.</title>
        <authorList>
            <person name="Ishii S."/>
            <person name="Ashida N."/>
            <person name="Ohno H."/>
            <person name="Otsuka S."/>
            <person name="Yokota A."/>
            <person name="Senoo K."/>
        </authorList>
    </citation>
    <scope>NUCLEOTIDE SEQUENCE [LARGE SCALE GENOMIC DNA]</scope>
    <source>
        <strain evidence="6 7">TSA66</strain>
    </source>
</reference>
<dbReference type="SUPFAM" id="SSF52151">
    <property type="entry name" value="FabD/lysophospholipase-like"/>
    <property type="match status" value="1"/>
</dbReference>